<dbReference type="InterPro" id="IPR050563">
    <property type="entry name" value="4-hydroxybenzoyl-CoA_TE"/>
</dbReference>
<dbReference type="CDD" id="cd00586">
    <property type="entry name" value="4HBT"/>
    <property type="match status" value="1"/>
</dbReference>
<name>A0A4U6QTH5_9GAMM</name>
<comment type="caution">
    <text evidence="3">The sequence shown here is derived from an EMBL/GenBank/DDBJ whole genome shotgun (WGS) entry which is preliminary data.</text>
</comment>
<dbReference type="RefSeq" id="WP_137437669.1">
    <property type="nucleotide sequence ID" value="NZ_JANRHC010000003.1"/>
</dbReference>
<evidence type="ECO:0000313" key="3">
    <source>
        <dbReference type="EMBL" id="TKV64307.1"/>
    </source>
</evidence>
<dbReference type="GO" id="GO:0047617">
    <property type="term" value="F:fatty acyl-CoA hydrolase activity"/>
    <property type="evidence" value="ECO:0007669"/>
    <property type="project" value="TreeGrafter"/>
</dbReference>
<evidence type="ECO:0000256" key="1">
    <source>
        <dbReference type="ARBA" id="ARBA00005953"/>
    </source>
</evidence>
<sequence>MFYYEVEPRFSDTDALGHINNTVYPVWFEQARTPIFRIFHPSLTPEGWPLILARMEIDLKAQCYWATPVEVRSGIGKLGNSSFEVIQEAWQNGALVARGVTVLIHFDYETQKSVPVPDEIRNQLTGHVFEE</sequence>
<dbReference type="AlphaFoldDB" id="A0A4U6QTH5"/>
<dbReference type="Pfam" id="PF13279">
    <property type="entry name" value="4HBT_2"/>
    <property type="match status" value="1"/>
</dbReference>
<dbReference type="EMBL" id="SZYH01000002">
    <property type="protein sequence ID" value="TKV64307.1"/>
    <property type="molecule type" value="Genomic_DNA"/>
</dbReference>
<dbReference type="Proteomes" id="UP000308488">
    <property type="component" value="Unassembled WGS sequence"/>
</dbReference>
<organism evidence="3 4">
    <name type="scientific">Marinobacter panjinensis</name>
    <dbReference type="NCBI Taxonomy" id="2576384"/>
    <lineage>
        <taxon>Bacteria</taxon>
        <taxon>Pseudomonadati</taxon>
        <taxon>Pseudomonadota</taxon>
        <taxon>Gammaproteobacteria</taxon>
        <taxon>Pseudomonadales</taxon>
        <taxon>Marinobacteraceae</taxon>
        <taxon>Marinobacter</taxon>
    </lineage>
</organism>
<protein>
    <submittedName>
        <fullName evidence="3">Acyl-CoA thioesterase</fullName>
    </submittedName>
</protein>
<keyword evidence="4" id="KW-1185">Reference proteome</keyword>
<reference evidence="3 4" key="1">
    <citation type="submission" date="2019-05" db="EMBL/GenBank/DDBJ databases">
        <title>Marinobacter panjinensis sp. nov., a moderately halophilic bacterium isolated from sea tidal flat environment.</title>
        <authorList>
            <person name="Yang W."/>
            <person name="An M."/>
            <person name="He W."/>
            <person name="Luo X."/>
            <person name="Zhu L."/>
            <person name="Chen G."/>
            <person name="Zhang Y."/>
            <person name="Wang Y."/>
        </authorList>
    </citation>
    <scope>NUCLEOTIDE SEQUENCE [LARGE SCALE GENOMIC DNA]</scope>
    <source>
        <strain evidence="3 4">PJ-16</strain>
    </source>
</reference>
<dbReference type="InterPro" id="IPR029069">
    <property type="entry name" value="HotDog_dom_sf"/>
</dbReference>
<evidence type="ECO:0000313" key="4">
    <source>
        <dbReference type="Proteomes" id="UP000308488"/>
    </source>
</evidence>
<keyword evidence="2" id="KW-0378">Hydrolase</keyword>
<dbReference type="PANTHER" id="PTHR31793:SF27">
    <property type="entry name" value="NOVEL THIOESTERASE SUPERFAMILY DOMAIN AND SAPOSIN A-TYPE DOMAIN CONTAINING PROTEIN (0610012H03RIK)"/>
    <property type="match status" value="1"/>
</dbReference>
<dbReference type="PANTHER" id="PTHR31793">
    <property type="entry name" value="4-HYDROXYBENZOYL-COA THIOESTERASE FAMILY MEMBER"/>
    <property type="match status" value="1"/>
</dbReference>
<dbReference type="Gene3D" id="3.10.129.10">
    <property type="entry name" value="Hotdog Thioesterase"/>
    <property type="match status" value="1"/>
</dbReference>
<dbReference type="SUPFAM" id="SSF54637">
    <property type="entry name" value="Thioesterase/thiol ester dehydrase-isomerase"/>
    <property type="match status" value="1"/>
</dbReference>
<accession>A0A4U6QTH5</accession>
<comment type="similarity">
    <text evidence="1">Belongs to the 4-hydroxybenzoyl-CoA thioesterase family.</text>
</comment>
<dbReference type="OrthoDB" id="9799036at2"/>
<gene>
    <name evidence="3" type="ORF">FDP08_18005</name>
</gene>
<proteinExistence type="inferred from homology"/>
<evidence type="ECO:0000256" key="2">
    <source>
        <dbReference type="ARBA" id="ARBA00022801"/>
    </source>
</evidence>